<dbReference type="Pfam" id="PF03734">
    <property type="entry name" value="YkuD"/>
    <property type="match status" value="1"/>
</dbReference>
<keyword evidence="5 7" id="KW-0573">Peptidoglycan synthesis</keyword>
<feature type="active site" description="Nucleophile" evidence="7">
    <location>
        <position position="504"/>
    </location>
</feature>
<dbReference type="Proteomes" id="UP000198894">
    <property type="component" value="Unassembled WGS sequence"/>
</dbReference>
<sequence>MRSFLRVRASLRVRRDARRSKETTPGGGNYGPENLASMFRTIFTLSAFAAGLLSSSVMAAPTQDIAPRSARAADARAADSHAVLVAQNGDFDVYYDARGNRVIVDTETGKVLAIQPPQARFDRRALRREGLRNLGPVEDDRYYLDDPEDQARLRRRQLEEEGLIVVPPVDEYDAYGDPVDAFPEAPLDGGNYGNNYPEAPQPVKPRTVMRQPLNEAAIEPVEPMEPGDQAALPPKIDGKIVVDPSLSLGARQEVAALQVLLDRAGASPGVVDGRFGSNVDKALAAYNEITGSNLRSTDVVGIQAALEQSGGDAFASYSITPEDAAGPYVASVPEDYGQKAQLERLSYTSVTEALAERFHMDENYLKALNPEANFNRPGTIIKVANFGRLVATPVARIIADKGKKQARAYDASGKLIAAYPATIGSADTPSPTGTHAVSRVALDPNYTYNPNINFKQGENNKILTIPPGPNGPVGSVWIALDKPTYGIHGTPDPSKIGKTESHGCVRLTNWDARELAKIVSPGVTVEFID</sequence>
<dbReference type="GO" id="GO:0071555">
    <property type="term" value="P:cell wall organization"/>
    <property type="evidence" value="ECO:0007669"/>
    <property type="project" value="UniProtKB-UniRule"/>
</dbReference>
<protein>
    <submittedName>
        <fullName evidence="9">Lipoprotein-anchoring transpeptidase ErfK/SrfK</fullName>
    </submittedName>
</protein>
<dbReference type="UniPathway" id="UPA00219"/>
<evidence type="ECO:0000256" key="2">
    <source>
        <dbReference type="ARBA" id="ARBA00005992"/>
    </source>
</evidence>
<comment type="pathway">
    <text evidence="1 7">Cell wall biogenesis; peptidoglycan biosynthesis.</text>
</comment>
<evidence type="ECO:0000256" key="4">
    <source>
        <dbReference type="ARBA" id="ARBA00022960"/>
    </source>
</evidence>
<dbReference type="GO" id="GO:0008360">
    <property type="term" value="P:regulation of cell shape"/>
    <property type="evidence" value="ECO:0007669"/>
    <property type="project" value="UniProtKB-UniRule"/>
</dbReference>
<dbReference type="GO" id="GO:0018104">
    <property type="term" value="P:peptidoglycan-protein cross-linking"/>
    <property type="evidence" value="ECO:0007669"/>
    <property type="project" value="TreeGrafter"/>
</dbReference>
<dbReference type="SUPFAM" id="SSF141523">
    <property type="entry name" value="L,D-transpeptidase catalytic domain-like"/>
    <property type="match status" value="1"/>
</dbReference>
<evidence type="ECO:0000259" key="8">
    <source>
        <dbReference type="PROSITE" id="PS52029"/>
    </source>
</evidence>
<feature type="domain" description="L,D-TPase catalytic" evidence="8">
    <location>
        <begin position="395"/>
        <end position="528"/>
    </location>
</feature>
<dbReference type="Gene3D" id="2.40.440.10">
    <property type="entry name" value="L,D-transpeptidase catalytic domain-like"/>
    <property type="match status" value="1"/>
</dbReference>
<dbReference type="InterPro" id="IPR005490">
    <property type="entry name" value="LD_TPept_cat_dom"/>
</dbReference>
<evidence type="ECO:0000256" key="6">
    <source>
        <dbReference type="ARBA" id="ARBA00023316"/>
    </source>
</evidence>
<accession>A0A1G9I1P1</accession>
<gene>
    <name evidence="9" type="ORF">SAMN05428953_1294</name>
</gene>
<comment type="similarity">
    <text evidence="2">Belongs to the YkuD family.</text>
</comment>
<keyword evidence="3" id="KW-0808">Transferase</keyword>
<dbReference type="InterPro" id="IPR050979">
    <property type="entry name" value="LD-transpeptidase"/>
</dbReference>
<reference evidence="10" key="1">
    <citation type="submission" date="2016-10" db="EMBL/GenBank/DDBJ databases">
        <authorList>
            <person name="Varghese N."/>
            <person name="Submissions S."/>
        </authorList>
    </citation>
    <scope>NUCLEOTIDE SEQUENCE [LARGE SCALE GENOMIC DNA]</scope>
    <source>
        <strain evidence="10">CGMCC 1.11022</strain>
    </source>
</reference>
<dbReference type="InterPro" id="IPR038063">
    <property type="entry name" value="Transpep_catalytic_dom"/>
</dbReference>
<keyword evidence="6 7" id="KW-0961">Cell wall biogenesis/degradation</keyword>
<evidence type="ECO:0000313" key="10">
    <source>
        <dbReference type="Proteomes" id="UP000198894"/>
    </source>
</evidence>
<proteinExistence type="inferred from homology"/>
<evidence type="ECO:0000256" key="5">
    <source>
        <dbReference type="ARBA" id="ARBA00022984"/>
    </source>
</evidence>
<evidence type="ECO:0000256" key="1">
    <source>
        <dbReference type="ARBA" id="ARBA00004752"/>
    </source>
</evidence>
<dbReference type="PANTHER" id="PTHR30582">
    <property type="entry name" value="L,D-TRANSPEPTIDASE"/>
    <property type="match status" value="1"/>
</dbReference>
<organism evidence="9 10">
    <name type="scientific">Mesorhizobium muleiense</name>
    <dbReference type="NCBI Taxonomy" id="1004279"/>
    <lineage>
        <taxon>Bacteria</taxon>
        <taxon>Pseudomonadati</taxon>
        <taxon>Pseudomonadota</taxon>
        <taxon>Alphaproteobacteria</taxon>
        <taxon>Hyphomicrobiales</taxon>
        <taxon>Phyllobacteriaceae</taxon>
        <taxon>Mesorhizobium</taxon>
    </lineage>
</organism>
<dbReference type="AlphaFoldDB" id="A0A1G9I1P1"/>
<name>A0A1G9I1P1_9HYPH</name>
<dbReference type="PANTHER" id="PTHR30582:SF30">
    <property type="entry name" value="BLR4375 PROTEIN"/>
    <property type="match status" value="1"/>
</dbReference>
<dbReference type="PROSITE" id="PS52029">
    <property type="entry name" value="LD_TPASE"/>
    <property type="match status" value="1"/>
</dbReference>
<dbReference type="EMBL" id="FNEE01000029">
    <property type="protein sequence ID" value="SDL19129.1"/>
    <property type="molecule type" value="Genomic_DNA"/>
</dbReference>
<dbReference type="GO" id="GO:0005576">
    <property type="term" value="C:extracellular region"/>
    <property type="evidence" value="ECO:0007669"/>
    <property type="project" value="TreeGrafter"/>
</dbReference>
<keyword evidence="10" id="KW-1185">Reference proteome</keyword>
<keyword evidence="9" id="KW-0449">Lipoprotein</keyword>
<dbReference type="CDD" id="cd16913">
    <property type="entry name" value="YkuD_like"/>
    <property type="match status" value="1"/>
</dbReference>
<dbReference type="GO" id="GO:0016740">
    <property type="term" value="F:transferase activity"/>
    <property type="evidence" value="ECO:0007669"/>
    <property type="project" value="UniProtKB-KW"/>
</dbReference>
<dbReference type="GO" id="GO:0071972">
    <property type="term" value="F:peptidoglycan L,D-transpeptidase activity"/>
    <property type="evidence" value="ECO:0007669"/>
    <property type="project" value="TreeGrafter"/>
</dbReference>
<evidence type="ECO:0000256" key="3">
    <source>
        <dbReference type="ARBA" id="ARBA00022679"/>
    </source>
</evidence>
<feature type="active site" description="Proton donor/acceptor" evidence="7">
    <location>
        <position position="488"/>
    </location>
</feature>
<evidence type="ECO:0000256" key="7">
    <source>
        <dbReference type="PROSITE-ProRule" id="PRU01373"/>
    </source>
</evidence>
<evidence type="ECO:0000313" key="9">
    <source>
        <dbReference type="EMBL" id="SDL19129.1"/>
    </source>
</evidence>
<keyword evidence="4 7" id="KW-0133">Cell shape</keyword>